<comment type="caution">
    <text evidence="2">The sequence shown here is derived from an EMBL/GenBank/DDBJ whole genome shotgun (WGS) entry which is preliminary data.</text>
</comment>
<dbReference type="EMBL" id="JANRMI010000003">
    <property type="protein sequence ID" value="MDG0816819.1"/>
    <property type="molecule type" value="Genomic_DNA"/>
</dbReference>
<keyword evidence="1" id="KW-1133">Transmembrane helix</keyword>
<evidence type="ECO:0000256" key="1">
    <source>
        <dbReference type="SAM" id="Phobius"/>
    </source>
</evidence>
<protein>
    <submittedName>
        <fullName evidence="2">Uncharacterized protein</fullName>
    </submittedName>
</protein>
<accession>A0ABT6DJW5</accession>
<keyword evidence="3" id="KW-1185">Reference proteome</keyword>
<dbReference type="RefSeq" id="WP_277578297.1">
    <property type="nucleotide sequence ID" value="NZ_JANRMI010000003.1"/>
</dbReference>
<evidence type="ECO:0000313" key="2">
    <source>
        <dbReference type="EMBL" id="MDG0816819.1"/>
    </source>
</evidence>
<sequence length="160" mass="18124">MDRMDDQNVRLDKVRKKVKAVDNFEMSMSDDFFDQLHDKIMAKVEEAEMAPAPVLMTPRNLLRSHWRGWLYPVGGLMSVFVLSSLLLTQVSKVNQSMQRVGLLSDGHERIVAEALLAPEDLSQTLISTQTESDFFVDVASESFENLSVAKFNKIMGESVR</sequence>
<organism evidence="2 3">
    <name type="scientific">Bdellovibrio svalbardensis</name>
    <dbReference type="NCBI Taxonomy" id="2972972"/>
    <lineage>
        <taxon>Bacteria</taxon>
        <taxon>Pseudomonadati</taxon>
        <taxon>Bdellovibrionota</taxon>
        <taxon>Bdellovibrionia</taxon>
        <taxon>Bdellovibrionales</taxon>
        <taxon>Pseudobdellovibrionaceae</taxon>
        <taxon>Bdellovibrio</taxon>
    </lineage>
</organism>
<keyword evidence="1" id="KW-0472">Membrane</keyword>
<reference evidence="2" key="1">
    <citation type="submission" date="2022-08" db="EMBL/GenBank/DDBJ databases">
        <title>Novel Bdellovibrio Species Isolated from Svalbard: Designation Bdellovibrio svalbardensis.</title>
        <authorList>
            <person name="Mitchell R.J."/>
            <person name="Choi S.Y."/>
        </authorList>
    </citation>
    <scope>NUCLEOTIDE SEQUENCE</scope>
    <source>
        <strain evidence="2">PAP01</strain>
    </source>
</reference>
<name>A0ABT6DJW5_9BACT</name>
<feature type="transmembrane region" description="Helical" evidence="1">
    <location>
        <begin position="69"/>
        <end position="88"/>
    </location>
</feature>
<gene>
    <name evidence="2" type="ORF">NWE73_10615</name>
</gene>
<keyword evidence="1" id="KW-0812">Transmembrane</keyword>
<evidence type="ECO:0000313" key="3">
    <source>
        <dbReference type="Proteomes" id="UP001152321"/>
    </source>
</evidence>
<dbReference type="Proteomes" id="UP001152321">
    <property type="component" value="Unassembled WGS sequence"/>
</dbReference>
<proteinExistence type="predicted"/>